<dbReference type="EMBL" id="CACRTR010000004">
    <property type="protein sequence ID" value="VYT93963.1"/>
    <property type="molecule type" value="Genomic_DNA"/>
</dbReference>
<sequence>MTNGVNFVANLINLGYTGIKKGDETVQFYEKLIFVMNLTQTTNRELALAAQVDPSIISRFRSGKRGIPRNLEPLRSMADFLAERCTGEYQRRALSEMAGVRRIIMDKKDQLAEFLFCWLCGDTDGVERFMRSFESLTIKEGASNSTLETATISRKGNSIHFGNEGKRAAVRSMYQHLLARQEPGTICILADETDDWLMEDYDFTSQMQAWLLDCIRRGFQICHIIPPIYSGDQILESLARWIPLYMTGKVKAYFYPHIRDRLYRHTIIMQPGQIAIASHSMAGEPTSYATMLTTDPGVLRATESEFQAYLALCRPMLNTYSEPQKLFQCFMKFLSPQGFRIQKLISLSAVTAPFELVADSIGKREDPEQKRLGELYLQEMKRLEQEQDQYNLIDIVHLASADQVRAGTVPITATCWSVGALYYTPETYTLHLKKILHILDTHENYHFIPLEGPVEQESSLMVKENHRALLVHASEPFTVFEISQPEIVAIYREYLLRLAEKVGYKGTHRTKIKSRLRELIRELEK</sequence>
<dbReference type="AlphaFoldDB" id="A0A6N3ASU7"/>
<organism evidence="1">
    <name type="scientific">Eubacterium limosum</name>
    <dbReference type="NCBI Taxonomy" id="1736"/>
    <lineage>
        <taxon>Bacteria</taxon>
        <taxon>Bacillati</taxon>
        <taxon>Bacillota</taxon>
        <taxon>Clostridia</taxon>
        <taxon>Eubacteriales</taxon>
        <taxon>Eubacteriaceae</taxon>
        <taxon>Eubacterium</taxon>
    </lineage>
</organism>
<reference evidence="1" key="1">
    <citation type="submission" date="2019-11" db="EMBL/GenBank/DDBJ databases">
        <authorList>
            <person name="Feng L."/>
        </authorList>
    </citation>
    <scope>NUCLEOTIDE SEQUENCE</scope>
    <source>
        <strain evidence="1">ElimosumLFYP34</strain>
    </source>
</reference>
<gene>
    <name evidence="1" type="ORF">ELLFYP34_02289</name>
</gene>
<evidence type="ECO:0000313" key="1">
    <source>
        <dbReference type="EMBL" id="VYT93963.1"/>
    </source>
</evidence>
<accession>A0A6N3ASU7</accession>
<proteinExistence type="predicted"/>
<name>A0A6N3ASU7_EUBLI</name>
<protein>
    <submittedName>
        <fullName evidence="1">Uncharacterized protein</fullName>
    </submittedName>
</protein>